<dbReference type="InterPro" id="IPR025902">
    <property type="entry name" value="LssY-like-C_dom"/>
</dbReference>
<feature type="transmembrane region" description="Helical" evidence="2">
    <location>
        <begin position="367"/>
        <end position="390"/>
    </location>
</feature>
<evidence type="ECO:0000259" key="3">
    <source>
        <dbReference type="Pfam" id="PF14067"/>
    </source>
</evidence>
<comment type="caution">
    <text evidence="4">The sequence shown here is derived from an EMBL/GenBank/DDBJ whole genome shotgun (WGS) entry which is preliminary data.</text>
</comment>
<sequence>MTGVRDSSAEKSPGKIRTGPTWVTHSGRAIDVFFFIVATLAAVVLAIDIFRASFNTRILHLLLLLPFWGIVAYLVLPRIHSLLTAVYVPDYFIGRARTSDGLLGDPINLALDGSAREIHSAMTRAGWILADDITPRSTLGIIRSAVFRSSYPHAPVSPLLVFGRKQCLAYQQEVDGNASQRHHVRFWRCPDGWYLPGGIRAQWVAAGTYDRAVGLSLFTLQITHKIDADIDVERDYIVRSLESADHKIRHRVIEKFSTGYHSRNGGGDEVRTDGDLPVVDLTAHTSEFTYDELPSAVLRAARGYPDIGDPAAGAAAGPDPDLPGHHRGDTGTKRPMSVVAGVLLAVVGVIADIIVDVQTLEQFIGDAGVGTGATLQVLRGISYLGLLFCAWRTWRGSGAARIWLLGFALFNLVADGTIIEFAGDQFNGLGAMTAVGANIVLLLALSGDAARVWSTRMSGHQPLARDFRRTDAD</sequence>
<dbReference type="AlphaFoldDB" id="A0A934I8P1"/>
<feature type="transmembrane region" description="Helical" evidence="2">
    <location>
        <begin position="336"/>
        <end position="355"/>
    </location>
</feature>
<accession>A0A934I8P1</accession>
<feature type="transmembrane region" description="Helical" evidence="2">
    <location>
        <begin position="58"/>
        <end position="76"/>
    </location>
</feature>
<dbReference type="Proteomes" id="UP000645966">
    <property type="component" value="Unassembled WGS sequence"/>
</dbReference>
<protein>
    <submittedName>
        <fullName evidence="4">LssY C-terminal domain-containing protein</fullName>
    </submittedName>
</protein>
<keyword evidence="5" id="KW-1185">Reference proteome</keyword>
<evidence type="ECO:0000313" key="4">
    <source>
        <dbReference type="EMBL" id="MBI8989313.1"/>
    </source>
</evidence>
<feature type="domain" description="LssY-like C-terminal" evidence="3">
    <location>
        <begin position="87"/>
        <end position="276"/>
    </location>
</feature>
<gene>
    <name evidence="4" type="ORF">JDV75_06000</name>
</gene>
<feature type="transmembrane region" description="Helical" evidence="2">
    <location>
        <begin position="32"/>
        <end position="52"/>
    </location>
</feature>
<feature type="transmembrane region" description="Helical" evidence="2">
    <location>
        <begin position="428"/>
        <end position="447"/>
    </location>
</feature>
<keyword evidence="2" id="KW-0472">Membrane</keyword>
<reference evidence="4" key="1">
    <citation type="submission" date="2020-12" db="EMBL/GenBank/DDBJ databases">
        <title>Genome public.</title>
        <authorList>
            <person name="Sun Q."/>
        </authorList>
    </citation>
    <scope>NUCLEOTIDE SEQUENCE</scope>
    <source>
        <strain evidence="4">CCM 8863</strain>
    </source>
</reference>
<keyword evidence="2" id="KW-1133">Transmembrane helix</keyword>
<dbReference type="EMBL" id="JAEIOS010000011">
    <property type="protein sequence ID" value="MBI8989313.1"/>
    <property type="molecule type" value="Genomic_DNA"/>
</dbReference>
<dbReference type="Pfam" id="PF14067">
    <property type="entry name" value="LssY_C"/>
    <property type="match status" value="1"/>
</dbReference>
<proteinExistence type="predicted"/>
<feature type="compositionally biased region" description="Low complexity" evidence="1">
    <location>
        <begin position="309"/>
        <end position="319"/>
    </location>
</feature>
<evidence type="ECO:0000256" key="1">
    <source>
        <dbReference type="SAM" id="MobiDB-lite"/>
    </source>
</evidence>
<name>A0A934I8P1_9CORY</name>
<feature type="transmembrane region" description="Helical" evidence="2">
    <location>
        <begin position="402"/>
        <end position="422"/>
    </location>
</feature>
<organism evidence="4 5">
    <name type="scientific">Corynebacterium meridianum</name>
    <dbReference type="NCBI Taxonomy" id="2765363"/>
    <lineage>
        <taxon>Bacteria</taxon>
        <taxon>Bacillati</taxon>
        <taxon>Actinomycetota</taxon>
        <taxon>Actinomycetes</taxon>
        <taxon>Mycobacteriales</taxon>
        <taxon>Corynebacteriaceae</taxon>
        <taxon>Corynebacterium</taxon>
    </lineage>
</organism>
<feature type="region of interest" description="Disordered" evidence="1">
    <location>
        <begin position="309"/>
        <end position="330"/>
    </location>
</feature>
<evidence type="ECO:0000313" key="5">
    <source>
        <dbReference type="Proteomes" id="UP000645966"/>
    </source>
</evidence>
<evidence type="ECO:0000256" key="2">
    <source>
        <dbReference type="SAM" id="Phobius"/>
    </source>
</evidence>
<keyword evidence="2" id="KW-0812">Transmembrane</keyword>